<evidence type="ECO:0000256" key="1">
    <source>
        <dbReference type="SAM" id="MobiDB-lite"/>
    </source>
</evidence>
<feature type="region of interest" description="Disordered" evidence="1">
    <location>
        <begin position="23"/>
        <end position="48"/>
    </location>
</feature>
<dbReference type="AlphaFoldDB" id="A0A2Z7BTC7"/>
<dbReference type="Proteomes" id="UP000250235">
    <property type="component" value="Unassembled WGS sequence"/>
</dbReference>
<name>A0A2Z7BTC7_9LAMI</name>
<proteinExistence type="predicted"/>
<reference evidence="2 3" key="1">
    <citation type="journal article" date="2015" name="Proc. Natl. Acad. Sci. U.S.A.">
        <title>The resurrection genome of Boea hygrometrica: A blueprint for survival of dehydration.</title>
        <authorList>
            <person name="Xiao L."/>
            <person name="Yang G."/>
            <person name="Zhang L."/>
            <person name="Yang X."/>
            <person name="Zhao S."/>
            <person name="Ji Z."/>
            <person name="Zhou Q."/>
            <person name="Hu M."/>
            <person name="Wang Y."/>
            <person name="Chen M."/>
            <person name="Xu Y."/>
            <person name="Jin H."/>
            <person name="Xiao X."/>
            <person name="Hu G."/>
            <person name="Bao F."/>
            <person name="Hu Y."/>
            <person name="Wan P."/>
            <person name="Li L."/>
            <person name="Deng X."/>
            <person name="Kuang T."/>
            <person name="Xiang C."/>
            <person name="Zhu J.K."/>
            <person name="Oliver M.J."/>
            <person name="He Y."/>
        </authorList>
    </citation>
    <scope>NUCLEOTIDE SEQUENCE [LARGE SCALE GENOMIC DNA]</scope>
    <source>
        <strain evidence="3">cv. XS01</strain>
    </source>
</reference>
<sequence length="182" mass="20548">MVWMRCQNGPREQASNTVALDEKNRAKLVKDEPARTEEDQLGEEKTGSRDLVKLDAYERDGGKRIVEKNSCGERRNQLGNKLRAQQCLSVMNKPARCKETSWLSSNEPGKKSSGQEHERIKQEQLYTIADDKSKLEISLRAVASKSSRIEEATSSSCASRKFSHYVAAGVQADSELRYELMH</sequence>
<feature type="region of interest" description="Disordered" evidence="1">
    <location>
        <begin position="99"/>
        <end position="120"/>
    </location>
</feature>
<protein>
    <submittedName>
        <fullName evidence="2">Uncharacterized protein</fullName>
    </submittedName>
</protein>
<evidence type="ECO:0000313" key="2">
    <source>
        <dbReference type="EMBL" id="KZV37811.1"/>
    </source>
</evidence>
<dbReference type="EMBL" id="KV002484">
    <property type="protein sequence ID" value="KZV37811.1"/>
    <property type="molecule type" value="Genomic_DNA"/>
</dbReference>
<feature type="compositionally biased region" description="Basic and acidic residues" evidence="1">
    <location>
        <begin position="108"/>
        <end position="120"/>
    </location>
</feature>
<evidence type="ECO:0000313" key="3">
    <source>
        <dbReference type="Proteomes" id="UP000250235"/>
    </source>
</evidence>
<gene>
    <name evidence="2" type="ORF">F511_30554</name>
</gene>
<accession>A0A2Z7BTC7</accession>
<organism evidence="2 3">
    <name type="scientific">Dorcoceras hygrometricum</name>
    <dbReference type="NCBI Taxonomy" id="472368"/>
    <lineage>
        <taxon>Eukaryota</taxon>
        <taxon>Viridiplantae</taxon>
        <taxon>Streptophyta</taxon>
        <taxon>Embryophyta</taxon>
        <taxon>Tracheophyta</taxon>
        <taxon>Spermatophyta</taxon>
        <taxon>Magnoliopsida</taxon>
        <taxon>eudicotyledons</taxon>
        <taxon>Gunneridae</taxon>
        <taxon>Pentapetalae</taxon>
        <taxon>asterids</taxon>
        <taxon>lamiids</taxon>
        <taxon>Lamiales</taxon>
        <taxon>Gesneriaceae</taxon>
        <taxon>Didymocarpoideae</taxon>
        <taxon>Trichosporeae</taxon>
        <taxon>Loxocarpinae</taxon>
        <taxon>Dorcoceras</taxon>
    </lineage>
</organism>
<keyword evidence="3" id="KW-1185">Reference proteome</keyword>